<keyword evidence="2" id="KW-1185">Reference proteome</keyword>
<gene>
    <name evidence="1" type="ORF">E2C01_082703</name>
</gene>
<name>A0A5B7J1I9_PORTR</name>
<dbReference type="EMBL" id="VSRR010075733">
    <property type="protein sequence ID" value="MPC87826.1"/>
    <property type="molecule type" value="Genomic_DNA"/>
</dbReference>
<dbReference type="AlphaFoldDB" id="A0A5B7J1I9"/>
<organism evidence="1 2">
    <name type="scientific">Portunus trituberculatus</name>
    <name type="common">Swimming crab</name>
    <name type="synonym">Neptunus trituberculatus</name>
    <dbReference type="NCBI Taxonomy" id="210409"/>
    <lineage>
        <taxon>Eukaryota</taxon>
        <taxon>Metazoa</taxon>
        <taxon>Ecdysozoa</taxon>
        <taxon>Arthropoda</taxon>
        <taxon>Crustacea</taxon>
        <taxon>Multicrustacea</taxon>
        <taxon>Malacostraca</taxon>
        <taxon>Eumalacostraca</taxon>
        <taxon>Eucarida</taxon>
        <taxon>Decapoda</taxon>
        <taxon>Pleocyemata</taxon>
        <taxon>Brachyura</taxon>
        <taxon>Eubrachyura</taxon>
        <taxon>Portunoidea</taxon>
        <taxon>Portunidae</taxon>
        <taxon>Portuninae</taxon>
        <taxon>Portunus</taxon>
    </lineage>
</organism>
<protein>
    <submittedName>
        <fullName evidence="1">Uncharacterized protein</fullName>
    </submittedName>
</protein>
<dbReference type="Proteomes" id="UP000324222">
    <property type="component" value="Unassembled WGS sequence"/>
</dbReference>
<sequence>MNTREDERRYKIQIVSHSREGSQATAAITRLRLGHTTLSAHLHRLRLSRDPFCLWCSTTPMAMEHFMLQYHASTLTAQQYAHGFPPWPSQHSTCPPSWRPQTSTPPSNLLSLALLVPS</sequence>
<proteinExistence type="predicted"/>
<reference evidence="1 2" key="1">
    <citation type="submission" date="2019-05" db="EMBL/GenBank/DDBJ databases">
        <title>Another draft genome of Portunus trituberculatus and its Hox gene families provides insights of decapod evolution.</title>
        <authorList>
            <person name="Jeong J.-H."/>
            <person name="Song I."/>
            <person name="Kim S."/>
            <person name="Choi T."/>
            <person name="Kim D."/>
            <person name="Ryu S."/>
            <person name="Kim W."/>
        </authorList>
    </citation>
    <scope>NUCLEOTIDE SEQUENCE [LARGE SCALE GENOMIC DNA]</scope>
    <source>
        <tissue evidence="1">Muscle</tissue>
    </source>
</reference>
<evidence type="ECO:0000313" key="1">
    <source>
        <dbReference type="EMBL" id="MPC87826.1"/>
    </source>
</evidence>
<comment type="caution">
    <text evidence="1">The sequence shown here is derived from an EMBL/GenBank/DDBJ whole genome shotgun (WGS) entry which is preliminary data.</text>
</comment>
<evidence type="ECO:0000313" key="2">
    <source>
        <dbReference type="Proteomes" id="UP000324222"/>
    </source>
</evidence>
<accession>A0A5B7J1I9</accession>